<dbReference type="EMBL" id="ML210291">
    <property type="protein sequence ID" value="TFK20668.1"/>
    <property type="molecule type" value="Genomic_DNA"/>
</dbReference>
<dbReference type="AlphaFoldDB" id="A0A5C3KXK2"/>
<name>A0A5C3KXK2_COPMA</name>
<sequence length="106" mass="12424">MEAINNSNWHDSAIYTMTALVICLENSFWRDSQNFQTAFKESWNFYIHSDARKRVEQELSAAMPVEFQIALRAWRGRPNLTEGQKKEFSEIVCRNLLPRPDTQLSV</sequence>
<evidence type="ECO:0000313" key="2">
    <source>
        <dbReference type="Proteomes" id="UP000307440"/>
    </source>
</evidence>
<accession>A0A5C3KXK2</accession>
<organism evidence="1 2">
    <name type="scientific">Coprinopsis marcescibilis</name>
    <name type="common">Agaric fungus</name>
    <name type="synonym">Psathyrella marcescibilis</name>
    <dbReference type="NCBI Taxonomy" id="230819"/>
    <lineage>
        <taxon>Eukaryota</taxon>
        <taxon>Fungi</taxon>
        <taxon>Dikarya</taxon>
        <taxon>Basidiomycota</taxon>
        <taxon>Agaricomycotina</taxon>
        <taxon>Agaricomycetes</taxon>
        <taxon>Agaricomycetidae</taxon>
        <taxon>Agaricales</taxon>
        <taxon>Agaricineae</taxon>
        <taxon>Psathyrellaceae</taxon>
        <taxon>Coprinopsis</taxon>
    </lineage>
</organism>
<dbReference type="OrthoDB" id="3282930at2759"/>
<proteinExistence type="predicted"/>
<protein>
    <submittedName>
        <fullName evidence="1">Uncharacterized protein</fullName>
    </submittedName>
</protein>
<gene>
    <name evidence="1" type="ORF">FA15DRAFT_673259</name>
</gene>
<evidence type="ECO:0000313" key="1">
    <source>
        <dbReference type="EMBL" id="TFK20668.1"/>
    </source>
</evidence>
<keyword evidence="2" id="KW-1185">Reference proteome</keyword>
<dbReference type="Proteomes" id="UP000307440">
    <property type="component" value="Unassembled WGS sequence"/>
</dbReference>
<reference evidence="1 2" key="1">
    <citation type="journal article" date="2019" name="Nat. Ecol. Evol.">
        <title>Megaphylogeny resolves global patterns of mushroom evolution.</title>
        <authorList>
            <person name="Varga T."/>
            <person name="Krizsan K."/>
            <person name="Foldi C."/>
            <person name="Dima B."/>
            <person name="Sanchez-Garcia M."/>
            <person name="Sanchez-Ramirez S."/>
            <person name="Szollosi G.J."/>
            <person name="Szarkandi J.G."/>
            <person name="Papp V."/>
            <person name="Albert L."/>
            <person name="Andreopoulos W."/>
            <person name="Angelini C."/>
            <person name="Antonin V."/>
            <person name="Barry K.W."/>
            <person name="Bougher N.L."/>
            <person name="Buchanan P."/>
            <person name="Buyck B."/>
            <person name="Bense V."/>
            <person name="Catcheside P."/>
            <person name="Chovatia M."/>
            <person name="Cooper J."/>
            <person name="Damon W."/>
            <person name="Desjardin D."/>
            <person name="Finy P."/>
            <person name="Geml J."/>
            <person name="Haridas S."/>
            <person name="Hughes K."/>
            <person name="Justo A."/>
            <person name="Karasinski D."/>
            <person name="Kautmanova I."/>
            <person name="Kiss B."/>
            <person name="Kocsube S."/>
            <person name="Kotiranta H."/>
            <person name="LaButti K.M."/>
            <person name="Lechner B.E."/>
            <person name="Liimatainen K."/>
            <person name="Lipzen A."/>
            <person name="Lukacs Z."/>
            <person name="Mihaltcheva S."/>
            <person name="Morgado L.N."/>
            <person name="Niskanen T."/>
            <person name="Noordeloos M.E."/>
            <person name="Ohm R.A."/>
            <person name="Ortiz-Santana B."/>
            <person name="Ovrebo C."/>
            <person name="Racz N."/>
            <person name="Riley R."/>
            <person name="Savchenko A."/>
            <person name="Shiryaev A."/>
            <person name="Soop K."/>
            <person name="Spirin V."/>
            <person name="Szebenyi C."/>
            <person name="Tomsovsky M."/>
            <person name="Tulloss R.E."/>
            <person name="Uehling J."/>
            <person name="Grigoriev I.V."/>
            <person name="Vagvolgyi C."/>
            <person name="Papp T."/>
            <person name="Martin F.M."/>
            <person name="Miettinen O."/>
            <person name="Hibbett D.S."/>
            <person name="Nagy L.G."/>
        </authorList>
    </citation>
    <scope>NUCLEOTIDE SEQUENCE [LARGE SCALE GENOMIC DNA]</scope>
    <source>
        <strain evidence="1 2">CBS 121175</strain>
    </source>
</reference>